<dbReference type="Gene3D" id="3.30.300.30">
    <property type="match status" value="1"/>
</dbReference>
<evidence type="ECO:0000259" key="3">
    <source>
        <dbReference type="Pfam" id="PF00501"/>
    </source>
</evidence>
<dbReference type="Gene3D" id="3.40.50.980">
    <property type="match status" value="2"/>
</dbReference>
<feature type="domain" description="AMP-binding enzyme C-terminal" evidence="4">
    <location>
        <begin position="465"/>
        <end position="550"/>
    </location>
</feature>
<dbReference type="AlphaFoldDB" id="A0AAD5V472"/>
<feature type="domain" description="AMP-dependent synthetase/ligase" evidence="3">
    <location>
        <begin position="32"/>
        <end position="415"/>
    </location>
</feature>
<keyword evidence="2" id="KW-0436">Ligase</keyword>
<reference evidence="5" key="1">
    <citation type="submission" date="2022-07" db="EMBL/GenBank/DDBJ databases">
        <title>Genome Sequence of Physisporinus lineatus.</title>
        <authorList>
            <person name="Buettner E."/>
        </authorList>
    </citation>
    <scope>NUCLEOTIDE SEQUENCE</scope>
    <source>
        <strain evidence="5">VT162</strain>
    </source>
</reference>
<proteinExistence type="inferred from homology"/>
<dbReference type="Pfam" id="PF13193">
    <property type="entry name" value="AMP-binding_C"/>
    <property type="match status" value="1"/>
</dbReference>
<evidence type="ECO:0000256" key="1">
    <source>
        <dbReference type="ARBA" id="ARBA00006432"/>
    </source>
</evidence>
<evidence type="ECO:0000256" key="2">
    <source>
        <dbReference type="ARBA" id="ARBA00022598"/>
    </source>
</evidence>
<organism evidence="5 6">
    <name type="scientific">Meripilus lineatus</name>
    <dbReference type="NCBI Taxonomy" id="2056292"/>
    <lineage>
        <taxon>Eukaryota</taxon>
        <taxon>Fungi</taxon>
        <taxon>Dikarya</taxon>
        <taxon>Basidiomycota</taxon>
        <taxon>Agaricomycotina</taxon>
        <taxon>Agaricomycetes</taxon>
        <taxon>Polyporales</taxon>
        <taxon>Meripilaceae</taxon>
        <taxon>Meripilus</taxon>
    </lineage>
</organism>
<comment type="caution">
    <text evidence="5">The sequence shown here is derived from an EMBL/GenBank/DDBJ whole genome shotgun (WGS) entry which is preliminary data.</text>
</comment>
<dbReference type="InterPro" id="IPR020845">
    <property type="entry name" value="AMP-binding_CS"/>
</dbReference>
<gene>
    <name evidence="5" type="ORF">NLI96_g5759</name>
</gene>
<accession>A0AAD5V472</accession>
<name>A0AAD5V472_9APHY</name>
<protein>
    <submittedName>
        <fullName evidence="5">Uncharacterized protein</fullName>
    </submittedName>
</protein>
<dbReference type="Pfam" id="PF00501">
    <property type="entry name" value="AMP-binding"/>
    <property type="match status" value="1"/>
</dbReference>
<dbReference type="PROSITE" id="PS00455">
    <property type="entry name" value="AMP_BINDING"/>
    <property type="match status" value="1"/>
</dbReference>
<evidence type="ECO:0000313" key="6">
    <source>
        <dbReference type="Proteomes" id="UP001212997"/>
    </source>
</evidence>
<sequence length="570" mass="62123">MYLTSRFSPIPPFPNKNIEEILFNFPGQEGLPDHTLHIDALTGRRRSKKEFAERVRDASTALGSPASDGGLGLSGEAGDIVGICSTNCMEYITLVHSLLAITTPFALISAFSTPFELAHALRVSGATRLFVQPSVLSRVQAAAREVGLPDDRIHILEGHDFERKSLEDLIYDARLRSIPRVPIRPAKQNTLAYLIFSSGTSGLPKAVMISHGNLYATVMSFAIARMAELEVDPQPVTLQPVVGLAVLPFHHAYGLLVSCITPVVGLNTCVILPTWDVRSVLRAVPRFKINVLVMVPSGLHQIANTKEVSEMDLSSVSVASSGAAYLPPLLADKVKKLLPTLTRLTEGYGLSECTLSALRKPVPGILGGQQPKRNSTGILLPGMEARIVREDGSEAGYNEPGELWLRGMNVALGYYKNPKATGETFVDGWLHTGDKFKVDETEAFYFVDRAKDTLKVSGVQVSPTEIEEVIRSHPGKLVVDVSVAGVSGGRTQDEKVPRAWIVLSEAGIARGEASVAEELNSWVKKNLSPYKWLRGGLEVVQEIPKSPTGKVLRRHLQDKYEEQSKSRAKL</sequence>
<dbReference type="EMBL" id="JANAWD010000196">
    <property type="protein sequence ID" value="KAJ3484237.1"/>
    <property type="molecule type" value="Genomic_DNA"/>
</dbReference>
<dbReference type="PANTHER" id="PTHR24096:SF149">
    <property type="entry name" value="AMP-BINDING DOMAIN-CONTAINING PROTEIN-RELATED"/>
    <property type="match status" value="1"/>
</dbReference>
<dbReference type="InterPro" id="IPR045851">
    <property type="entry name" value="AMP-bd_C_sf"/>
</dbReference>
<dbReference type="Gene3D" id="2.30.38.10">
    <property type="entry name" value="Luciferase, Domain 3"/>
    <property type="match status" value="1"/>
</dbReference>
<dbReference type="PANTHER" id="PTHR24096">
    <property type="entry name" value="LONG-CHAIN-FATTY-ACID--COA LIGASE"/>
    <property type="match status" value="1"/>
</dbReference>
<keyword evidence="6" id="KW-1185">Reference proteome</keyword>
<dbReference type="InterPro" id="IPR025110">
    <property type="entry name" value="AMP-bd_C"/>
</dbReference>
<dbReference type="InterPro" id="IPR000873">
    <property type="entry name" value="AMP-dep_synth/lig_dom"/>
</dbReference>
<dbReference type="GO" id="GO:0016405">
    <property type="term" value="F:CoA-ligase activity"/>
    <property type="evidence" value="ECO:0007669"/>
    <property type="project" value="TreeGrafter"/>
</dbReference>
<dbReference type="Proteomes" id="UP001212997">
    <property type="component" value="Unassembled WGS sequence"/>
</dbReference>
<dbReference type="SUPFAM" id="SSF56801">
    <property type="entry name" value="Acetyl-CoA synthetase-like"/>
    <property type="match status" value="1"/>
</dbReference>
<comment type="similarity">
    <text evidence="1">Belongs to the ATP-dependent AMP-binding enzyme family.</text>
</comment>
<evidence type="ECO:0000259" key="4">
    <source>
        <dbReference type="Pfam" id="PF13193"/>
    </source>
</evidence>
<evidence type="ECO:0000313" key="5">
    <source>
        <dbReference type="EMBL" id="KAJ3484237.1"/>
    </source>
</evidence>